<dbReference type="Pfam" id="PF03141">
    <property type="entry name" value="Methyltransf_29"/>
    <property type="match status" value="1"/>
</dbReference>
<reference evidence="8" key="1">
    <citation type="submission" date="2023-03" db="EMBL/GenBank/DDBJ databases">
        <authorList>
            <person name="Julca I."/>
        </authorList>
    </citation>
    <scope>NUCLEOTIDE SEQUENCE</scope>
</reference>
<sequence>MDVCRFHRMMTGLIGVYHDWCEPFNSYPRTFDVLHSRFLFSNLSQRCDIIDVFVEIDRLLRPGGTLLVRDTNDMVDMLGPILKSMHWSTTLYDADFLVAEKTFWRPAAVSEHIVLAARMAHVIEVNEDEKSGIEAIGLSI</sequence>
<dbReference type="GO" id="GO:0008168">
    <property type="term" value="F:methyltransferase activity"/>
    <property type="evidence" value="ECO:0007669"/>
    <property type="project" value="UniProtKB-UniRule"/>
</dbReference>
<dbReference type="PANTHER" id="PTHR10108">
    <property type="entry name" value="SAM-DEPENDENT METHYLTRANSFERASE"/>
    <property type="match status" value="1"/>
</dbReference>
<evidence type="ECO:0000256" key="4">
    <source>
        <dbReference type="ARBA" id="ARBA00022968"/>
    </source>
</evidence>
<protein>
    <recommendedName>
        <fullName evidence="7">Methyltransferase</fullName>
        <ecNumber evidence="7">2.1.1.-</ecNumber>
    </recommendedName>
</protein>
<evidence type="ECO:0000256" key="6">
    <source>
        <dbReference type="ARBA" id="ARBA00037847"/>
    </source>
</evidence>
<evidence type="ECO:0000256" key="7">
    <source>
        <dbReference type="RuleBase" id="RU366043"/>
    </source>
</evidence>
<dbReference type="InterPro" id="IPR004159">
    <property type="entry name" value="Put_SAM_MeTrfase"/>
</dbReference>
<comment type="similarity">
    <text evidence="2 7">Belongs to the methyltransferase superfamily.</text>
</comment>
<dbReference type="SUPFAM" id="SSF53335">
    <property type="entry name" value="S-adenosyl-L-methionine-dependent methyltransferases"/>
    <property type="match status" value="1"/>
</dbReference>
<keyword evidence="9" id="KW-1185">Reference proteome</keyword>
<keyword evidence="3 7" id="KW-0489">Methyltransferase</keyword>
<dbReference type="EC" id="2.1.1.-" evidence="7"/>
<evidence type="ECO:0000256" key="2">
    <source>
        <dbReference type="ARBA" id="ARBA00008361"/>
    </source>
</evidence>
<keyword evidence="7" id="KW-0808">Transferase</keyword>
<evidence type="ECO:0000256" key="3">
    <source>
        <dbReference type="ARBA" id="ARBA00022603"/>
    </source>
</evidence>
<dbReference type="GO" id="GO:0016020">
    <property type="term" value="C:membrane"/>
    <property type="evidence" value="ECO:0007669"/>
    <property type="project" value="UniProtKB-SubCell"/>
</dbReference>
<evidence type="ECO:0000256" key="1">
    <source>
        <dbReference type="ARBA" id="ARBA00004606"/>
    </source>
</evidence>
<dbReference type="InterPro" id="IPR029063">
    <property type="entry name" value="SAM-dependent_MTases_sf"/>
</dbReference>
<evidence type="ECO:0000256" key="5">
    <source>
        <dbReference type="ARBA" id="ARBA00023180"/>
    </source>
</evidence>
<gene>
    <name evidence="8" type="ORF">OLC1_LOCUS16226</name>
</gene>
<dbReference type="GO" id="GO:0005768">
    <property type="term" value="C:endosome"/>
    <property type="evidence" value="ECO:0007669"/>
    <property type="project" value="TreeGrafter"/>
</dbReference>
<dbReference type="GO" id="GO:0032259">
    <property type="term" value="P:methylation"/>
    <property type="evidence" value="ECO:0007669"/>
    <property type="project" value="UniProtKB-KW"/>
</dbReference>
<organism evidence="8 9">
    <name type="scientific">Oldenlandia corymbosa var. corymbosa</name>
    <dbReference type="NCBI Taxonomy" id="529605"/>
    <lineage>
        <taxon>Eukaryota</taxon>
        <taxon>Viridiplantae</taxon>
        <taxon>Streptophyta</taxon>
        <taxon>Embryophyta</taxon>
        <taxon>Tracheophyta</taxon>
        <taxon>Spermatophyta</taxon>
        <taxon>Magnoliopsida</taxon>
        <taxon>eudicotyledons</taxon>
        <taxon>Gunneridae</taxon>
        <taxon>Pentapetalae</taxon>
        <taxon>asterids</taxon>
        <taxon>lamiids</taxon>
        <taxon>Gentianales</taxon>
        <taxon>Rubiaceae</taxon>
        <taxon>Rubioideae</taxon>
        <taxon>Spermacoceae</taxon>
        <taxon>Hedyotis-Oldenlandia complex</taxon>
        <taxon>Oldenlandia</taxon>
    </lineage>
</organism>
<dbReference type="AlphaFoldDB" id="A0AAV1DMD3"/>
<accession>A0AAV1DMD3</accession>
<dbReference type="GO" id="GO:0005802">
    <property type="term" value="C:trans-Golgi network"/>
    <property type="evidence" value="ECO:0007669"/>
    <property type="project" value="TreeGrafter"/>
</dbReference>
<evidence type="ECO:0000313" key="8">
    <source>
        <dbReference type="EMBL" id="CAI9108073.1"/>
    </source>
</evidence>
<dbReference type="Gene3D" id="3.40.50.150">
    <property type="entry name" value="Vaccinia Virus protein VP39"/>
    <property type="match status" value="1"/>
</dbReference>
<evidence type="ECO:0000313" key="9">
    <source>
        <dbReference type="Proteomes" id="UP001161247"/>
    </source>
</evidence>
<dbReference type="PANTHER" id="PTHR10108:SF887">
    <property type="entry name" value="METHYLTRANSFERASE PMT22-RELATED"/>
    <property type="match status" value="1"/>
</dbReference>
<comment type="subcellular location">
    <subcellularLocation>
        <location evidence="6">Endomembrane system</location>
        <topology evidence="6">Single-pass membrane protein</topology>
    </subcellularLocation>
    <subcellularLocation>
        <location evidence="1 7">Membrane</location>
        <topology evidence="1 7">Single-pass type II membrane protein</topology>
    </subcellularLocation>
</comment>
<dbReference type="Proteomes" id="UP001161247">
    <property type="component" value="Chromosome 5"/>
</dbReference>
<dbReference type="EMBL" id="OX459122">
    <property type="protein sequence ID" value="CAI9108073.1"/>
    <property type="molecule type" value="Genomic_DNA"/>
</dbReference>
<keyword evidence="4 7" id="KW-0812">Transmembrane</keyword>
<keyword evidence="4 7" id="KW-0735">Signal-anchor</keyword>
<keyword evidence="5 7" id="KW-0325">Glycoprotein</keyword>
<proteinExistence type="inferred from homology"/>
<name>A0AAV1DMD3_OLDCO</name>